<dbReference type="EMBL" id="JAFIRR010000236">
    <property type="protein sequence ID" value="MCO6419846.1"/>
    <property type="molecule type" value="Genomic_DNA"/>
</dbReference>
<organism evidence="1 2">
    <name type="scientific">Siccirubricoccus soli</name>
    <dbReference type="NCBI Taxonomy" id="2899147"/>
    <lineage>
        <taxon>Bacteria</taxon>
        <taxon>Pseudomonadati</taxon>
        <taxon>Pseudomonadota</taxon>
        <taxon>Alphaproteobacteria</taxon>
        <taxon>Acetobacterales</taxon>
        <taxon>Roseomonadaceae</taxon>
        <taxon>Siccirubricoccus</taxon>
    </lineage>
</organism>
<protein>
    <recommendedName>
        <fullName evidence="3">Plasmid maintenance system killer protein</fullName>
    </recommendedName>
</protein>
<accession>A0ABT1DD40</accession>
<reference evidence="1 2" key="1">
    <citation type="submission" date="2021-12" db="EMBL/GenBank/DDBJ databases">
        <title>Siccirubricoccus leaddurans sp. nov., a high concentration Zn2+ tolerance bacterium.</title>
        <authorList>
            <person name="Cao Y."/>
        </authorList>
    </citation>
    <scope>NUCLEOTIDE SEQUENCE [LARGE SCALE GENOMIC DNA]</scope>
    <source>
        <strain evidence="1 2">KC 17139</strain>
    </source>
</reference>
<dbReference type="Proteomes" id="UP001523392">
    <property type="component" value="Unassembled WGS sequence"/>
</dbReference>
<evidence type="ECO:0000313" key="2">
    <source>
        <dbReference type="Proteomes" id="UP001523392"/>
    </source>
</evidence>
<dbReference type="Gene3D" id="3.30.2310.20">
    <property type="entry name" value="RelE-like"/>
    <property type="match status" value="1"/>
</dbReference>
<gene>
    <name evidence="1" type="ORF">JYK14_27330</name>
</gene>
<comment type="caution">
    <text evidence="1">The sequence shown here is derived from an EMBL/GenBank/DDBJ whole genome shotgun (WGS) entry which is preliminary data.</text>
</comment>
<evidence type="ECO:0008006" key="3">
    <source>
        <dbReference type="Google" id="ProtNLM"/>
    </source>
</evidence>
<keyword evidence="2" id="KW-1185">Reference proteome</keyword>
<dbReference type="RefSeq" id="WP_252956524.1">
    <property type="nucleotide sequence ID" value="NZ_JAFIRR010000236.1"/>
</dbReference>
<dbReference type="InterPro" id="IPR035093">
    <property type="entry name" value="RelE/ParE_toxin_dom_sf"/>
</dbReference>
<proteinExistence type="predicted"/>
<sequence length="98" mass="10922">MEVDFDDERAALIETDRAAETRLPVAVIQTARQRLTMIRAAPDGRALRNWKSLGFSAAGGADSRGPAVRINDRWSMRLRLDDLDSPTKVTVTGLQEQR</sequence>
<evidence type="ECO:0000313" key="1">
    <source>
        <dbReference type="EMBL" id="MCO6419846.1"/>
    </source>
</evidence>
<name>A0ABT1DD40_9PROT</name>